<dbReference type="InterPro" id="IPR036397">
    <property type="entry name" value="RNaseH_sf"/>
</dbReference>
<dbReference type="Ensembl" id="ENSOMET00000000433.1">
    <property type="protein sequence ID" value="ENSOMEP00000028042.1"/>
    <property type="gene ID" value="ENSOMEG00000010864.1"/>
</dbReference>
<feature type="signal peptide" evidence="1">
    <location>
        <begin position="1"/>
        <end position="18"/>
    </location>
</feature>
<dbReference type="PaxDb" id="30732-ENSOMEP00000028042"/>
<dbReference type="Gene3D" id="3.30.420.10">
    <property type="entry name" value="Ribonuclease H-like superfamily/Ribonuclease H"/>
    <property type="match status" value="1"/>
</dbReference>
<organism evidence="2 3">
    <name type="scientific">Oryzias melastigma</name>
    <name type="common">Marine medaka</name>
    <dbReference type="NCBI Taxonomy" id="30732"/>
    <lineage>
        <taxon>Eukaryota</taxon>
        <taxon>Metazoa</taxon>
        <taxon>Chordata</taxon>
        <taxon>Craniata</taxon>
        <taxon>Vertebrata</taxon>
        <taxon>Euteleostomi</taxon>
        <taxon>Actinopterygii</taxon>
        <taxon>Neopterygii</taxon>
        <taxon>Teleostei</taxon>
        <taxon>Neoteleostei</taxon>
        <taxon>Acanthomorphata</taxon>
        <taxon>Ovalentaria</taxon>
        <taxon>Atherinomorphae</taxon>
        <taxon>Beloniformes</taxon>
        <taxon>Adrianichthyidae</taxon>
        <taxon>Oryziinae</taxon>
        <taxon>Oryzias</taxon>
    </lineage>
</organism>
<keyword evidence="1" id="KW-0732">Signal</keyword>
<evidence type="ECO:0000313" key="3">
    <source>
        <dbReference type="Proteomes" id="UP000261560"/>
    </source>
</evidence>
<reference evidence="2" key="2">
    <citation type="submission" date="2025-09" db="UniProtKB">
        <authorList>
            <consortium name="Ensembl"/>
        </authorList>
    </citation>
    <scope>IDENTIFICATION</scope>
</reference>
<feature type="chain" id="PRO_5017331266" evidence="1">
    <location>
        <begin position="19"/>
        <end position="108"/>
    </location>
</feature>
<accession>A0A3B3DD71</accession>
<dbReference type="STRING" id="30732.ENSOMEP00000028042"/>
<proteinExistence type="predicted"/>
<dbReference type="GeneTree" id="ENSGT01020000230579"/>
<dbReference type="AlphaFoldDB" id="A0A3B3DD71"/>
<sequence>ADCFTPLLLALCITLSISLDLNPIEQVWDQLKQGLGDSSPPQSHLAELHVALVKEWNILGQNNIIGLLVLQPNIVPMTLNLSFHLCIAIRFQERKKVKMEKEDNKTNT</sequence>
<protein>
    <submittedName>
        <fullName evidence="2">Uncharacterized protein</fullName>
    </submittedName>
</protein>
<evidence type="ECO:0000256" key="1">
    <source>
        <dbReference type="SAM" id="SignalP"/>
    </source>
</evidence>
<dbReference type="GO" id="GO:0003676">
    <property type="term" value="F:nucleic acid binding"/>
    <property type="evidence" value="ECO:0007669"/>
    <property type="project" value="InterPro"/>
</dbReference>
<dbReference type="Proteomes" id="UP000261560">
    <property type="component" value="Unplaced"/>
</dbReference>
<reference evidence="2" key="1">
    <citation type="submission" date="2025-08" db="UniProtKB">
        <authorList>
            <consortium name="Ensembl"/>
        </authorList>
    </citation>
    <scope>IDENTIFICATION</scope>
</reference>
<evidence type="ECO:0000313" key="2">
    <source>
        <dbReference type="Ensembl" id="ENSOMEP00000028042.1"/>
    </source>
</evidence>
<name>A0A3B3DD71_ORYME</name>
<keyword evidence="3" id="KW-1185">Reference proteome</keyword>